<dbReference type="AlphaFoldDB" id="A0A0F9LSI5"/>
<gene>
    <name evidence="1" type="ORF">LCGC14_1242580</name>
</gene>
<protein>
    <submittedName>
        <fullName evidence="1">Uncharacterized protein</fullName>
    </submittedName>
</protein>
<comment type="caution">
    <text evidence="1">The sequence shown here is derived from an EMBL/GenBank/DDBJ whole genome shotgun (WGS) entry which is preliminary data.</text>
</comment>
<proteinExistence type="predicted"/>
<dbReference type="EMBL" id="LAZR01006728">
    <property type="protein sequence ID" value="KKM90041.1"/>
    <property type="molecule type" value="Genomic_DNA"/>
</dbReference>
<reference evidence="1" key="1">
    <citation type="journal article" date="2015" name="Nature">
        <title>Complex archaea that bridge the gap between prokaryotes and eukaryotes.</title>
        <authorList>
            <person name="Spang A."/>
            <person name="Saw J.H."/>
            <person name="Jorgensen S.L."/>
            <person name="Zaremba-Niedzwiedzka K."/>
            <person name="Martijn J."/>
            <person name="Lind A.E."/>
            <person name="van Eijk R."/>
            <person name="Schleper C."/>
            <person name="Guy L."/>
            <person name="Ettema T.J."/>
        </authorList>
    </citation>
    <scope>NUCLEOTIDE SEQUENCE</scope>
</reference>
<organism evidence="1">
    <name type="scientific">marine sediment metagenome</name>
    <dbReference type="NCBI Taxonomy" id="412755"/>
    <lineage>
        <taxon>unclassified sequences</taxon>
        <taxon>metagenomes</taxon>
        <taxon>ecological metagenomes</taxon>
    </lineage>
</organism>
<sequence>MSDFPETIYGIESEQYNTFVSAPRWDIGQKMETADGRVYRGTLNGGVALESNVLCQSKIDATMDALTLQTKAAVGDRSIKLTNATTFLSLNEAKGGYVAIWTNADPATEAQVFRIWSNNLTVSGGETTATLVLWPGLKVLEAVTVASGLGSIVINPFSQVIVCPAAATALPVGVSLVNVTADYYCWLQTRGICAVKADDSDTGTVGDRITVGTTDAGSIKDGDQTVTTLVGFSLQATVGDDNSFVVLGLE</sequence>
<name>A0A0F9LSI5_9ZZZZ</name>
<accession>A0A0F9LSI5</accession>
<evidence type="ECO:0000313" key="1">
    <source>
        <dbReference type="EMBL" id="KKM90041.1"/>
    </source>
</evidence>